<organism evidence="8">
    <name type="scientific">freshwater metagenome</name>
    <dbReference type="NCBI Taxonomy" id="449393"/>
    <lineage>
        <taxon>unclassified sequences</taxon>
        <taxon>metagenomes</taxon>
        <taxon>ecological metagenomes</taxon>
    </lineage>
</organism>
<dbReference type="InterPro" id="IPR037185">
    <property type="entry name" value="EmrE-like"/>
</dbReference>
<feature type="transmembrane region" description="Helical" evidence="6">
    <location>
        <begin position="216"/>
        <end position="234"/>
    </location>
</feature>
<evidence type="ECO:0000256" key="5">
    <source>
        <dbReference type="ARBA" id="ARBA00023136"/>
    </source>
</evidence>
<dbReference type="InterPro" id="IPR000620">
    <property type="entry name" value="EamA_dom"/>
</dbReference>
<proteinExistence type="predicted"/>
<feature type="transmembrane region" description="Helical" evidence="6">
    <location>
        <begin position="182"/>
        <end position="204"/>
    </location>
</feature>
<accession>A0A6J6GRH5</accession>
<protein>
    <submittedName>
        <fullName evidence="8">Unannotated protein</fullName>
    </submittedName>
</protein>
<evidence type="ECO:0000313" key="9">
    <source>
        <dbReference type="EMBL" id="CAB4724120.1"/>
    </source>
</evidence>
<evidence type="ECO:0000313" key="8">
    <source>
        <dbReference type="EMBL" id="CAB4603972.1"/>
    </source>
</evidence>
<feature type="transmembrane region" description="Helical" evidence="6">
    <location>
        <begin position="149"/>
        <end position="170"/>
    </location>
</feature>
<dbReference type="EMBL" id="CAEZUJ010000043">
    <property type="protein sequence ID" value="CAB4603972.1"/>
    <property type="molecule type" value="Genomic_DNA"/>
</dbReference>
<dbReference type="Pfam" id="PF00892">
    <property type="entry name" value="EamA"/>
    <property type="match status" value="2"/>
</dbReference>
<dbReference type="PANTHER" id="PTHR32322">
    <property type="entry name" value="INNER MEMBRANE TRANSPORTER"/>
    <property type="match status" value="1"/>
</dbReference>
<evidence type="ECO:0000256" key="2">
    <source>
        <dbReference type="ARBA" id="ARBA00022475"/>
    </source>
</evidence>
<feature type="transmembrane region" description="Helical" evidence="6">
    <location>
        <begin position="42"/>
        <end position="59"/>
    </location>
</feature>
<evidence type="ECO:0000256" key="1">
    <source>
        <dbReference type="ARBA" id="ARBA00004651"/>
    </source>
</evidence>
<dbReference type="AlphaFoldDB" id="A0A6J6GRH5"/>
<evidence type="ECO:0000259" key="7">
    <source>
        <dbReference type="Pfam" id="PF00892"/>
    </source>
</evidence>
<dbReference type="EMBL" id="CAFBPY010000124">
    <property type="protein sequence ID" value="CAB5038935.1"/>
    <property type="molecule type" value="Genomic_DNA"/>
</dbReference>
<reference evidence="8" key="1">
    <citation type="submission" date="2020-05" db="EMBL/GenBank/DDBJ databases">
        <authorList>
            <person name="Chiriac C."/>
            <person name="Salcher M."/>
            <person name="Ghai R."/>
            <person name="Kavagutti S V."/>
        </authorList>
    </citation>
    <scope>NUCLEOTIDE SEQUENCE</scope>
</reference>
<feature type="transmembrane region" description="Helical" evidence="6">
    <location>
        <begin position="96"/>
        <end position="117"/>
    </location>
</feature>
<evidence type="ECO:0000313" key="10">
    <source>
        <dbReference type="EMBL" id="CAB4782398.1"/>
    </source>
</evidence>
<gene>
    <name evidence="8" type="ORF">UFOPK1811_01010</name>
    <name evidence="9" type="ORF">UFOPK2659_00859</name>
    <name evidence="10" type="ORF">UFOPK2922_01142</name>
    <name evidence="11" type="ORF">UFOPK4209_00805</name>
</gene>
<dbReference type="EMBL" id="CAEZYJ010000127">
    <property type="protein sequence ID" value="CAB4724120.1"/>
    <property type="molecule type" value="Genomic_DNA"/>
</dbReference>
<dbReference type="EMBL" id="CAEZZS010000060">
    <property type="protein sequence ID" value="CAB4782398.1"/>
    <property type="molecule type" value="Genomic_DNA"/>
</dbReference>
<keyword evidence="2" id="KW-1003">Cell membrane</keyword>
<evidence type="ECO:0000256" key="6">
    <source>
        <dbReference type="SAM" id="Phobius"/>
    </source>
</evidence>
<keyword evidence="3 6" id="KW-0812">Transmembrane</keyword>
<feature type="domain" description="EamA" evidence="7">
    <location>
        <begin position="12"/>
        <end position="141"/>
    </location>
</feature>
<feature type="transmembrane region" description="Helical" evidence="6">
    <location>
        <begin position="246"/>
        <end position="265"/>
    </location>
</feature>
<evidence type="ECO:0000256" key="4">
    <source>
        <dbReference type="ARBA" id="ARBA00022989"/>
    </source>
</evidence>
<sequence>MRVVPATGNSSKALLFLAGACLCFGTSGTAQALGPDNSSPLVVGAARLLLGAIGLFALIKFREPKNLPRNLLWIGALAVALFQVTFFSGVRLTGVAMGTVIALGSAPAITAILNWLIYKKLPTMRWIFATCVTATGITLLFLSKGEIKIDLAGVLLSLGAGASYASYALVSKELLNRGVTPNVVMSTLFTRGAVLTAPLLLLLMNDSSWFFKLDSFAMILWLSFVSLTLAYFLYIRGLAQTSTSNAATITLIEPVTATFLAAVILREAITLGQWIGIALVIAGLALVDRKN</sequence>
<feature type="transmembrane region" description="Helical" evidence="6">
    <location>
        <begin position="124"/>
        <end position="143"/>
    </location>
</feature>
<name>A0A6J6GRH5_9ZZZZ</name>
<comment type="subcellular location">
    <subcellularLocation>
        <location evidence="1">Cell membrane</location>
        <topology evidence="1">Multi-pass membrane protein</topology>
    </subcellularLocation>
</comment>
<dbReference type="GO" id="GO:0005886">
    <property type="term" value="C:plasma membrane"/>
    <property type="evidence" value="ECO:0007669"/>
    <property type="project" value="UniProtKB-SubCell"/>
</dbReference>
<feature type="transmembrane region" description="Helical" evidence="6">
    <location>
        <begin position="71"/>
        <end position="90"/>
    </location>
</feature>
<dbReference type="InterPro" id="IPR050638">
    <property type="entry name" value="AA-Vitamin_Transporters"/>
</dbReference>
<evidence type="ECO:0000256" key="3">
    <source>
        <dbReference type="ARBA" id="ARBA00022692"/>
    </source>
</evidence>
<keyword evidence="4 6" id="KW-1133">Transmembrane helix</keyword>
<feature type="transmembrane region" description="Helical" evidence="6">
    <location>
        <begin position="271"/>
        <end position="287"/>
    </location>
</feature>
<evidence type="ECO:0000313" key="11">
    <source>
        <dbReference type="EMBL" id="CAB5038935.1"/>
    </source>
</evidence>
<feature type="domain" description="EamA" evidence="7">
    <location>
        <begin position="152"/>
        <end position="287"/>
    </location>
</feature>
<dbReference type="Gene3D" id="1.10.3730.20">
    <property type="match status" value="1"/>
</dbReference>
<dbReference type="SUPFAM" id="SSF103481">
    <property type="entry name" value="Multidrug resistance efflux transporter EmrE"/>
    <property type="match status" value="2"/>
</dbReference>
<dbReference type="PANTHER" id="PTHR32322:SF18">
    <property type="entry name" value="S-ADENOSYLMETHIONINE_S-ADENOSYLHOMOCYSTEINE TRANSPORTER"/>
    <property type="match status" value="1"/>
</dbReference>
<keyword evidence="5 6" id="KW-0472">Membrane</keyword>